<accession>A0ABT3G2E2</accession>
<protein>
    <submittedName>
        <fullName evidence="1">Uncharacterized protein</fullName>
    </submittedName>
</protein>
<organism evidence="1 2">
    <name type="scientific">Luteolibacter rhizosphaerae</name>
    <dbReference type="NCBI Taxonomy" id="2989719"/>
    <lineage>
        <taxon>Bacteria</taxon>
        <taxon>Pseudomonadati</taxon>
        <taxon>Verrucomicrobiota</taxon>
        <taxon>Verrucomicrobiia</taxon>
        <taxon>Verrucomicrobiales</taxon>
        <taxon>Verrucomicrobiaceae</taxon>
        <taxon>Luteolibacter</taxon>
    </lineage>
</organism>
<proteinExistence type="predicted"/>
<gene>
    <name evidence="1" type="ORF">OJ996_09120</name>
</gene>
<sequence length="155" mass="17324">MSVFNDRAELLADRLRSVVGLESFSWVVDRDADLKSEFEKATKKKLGLGVIRWMGGANPDPNSSRLAITSGFNITLFLKPILRRGKPPGDDLMELTARAVHHWFPAETPTKLRYRFEVLSTAPIPPPPEEPHLQVFQIVAQSVTQFSSAIIQTTP</sequence>
<reference evidence="1" key="1">
    <citation type="submission" date="2022-10" db="EMBL/GenBank/DDBJ databases">
        <title>Luteolibacter sp. GHJ8, whole genome shotgun sequencing project.</title>
        <authorList>
            <person name="Zhao G."/>
            <person name="Shen L."/>
        </authorList>
    </citation>
    <scope>NUCLEOTIDE SEQUENCE</scope>
    <source>
        <strain evidence="1">GHJ8</strain>
    </source>
</reference>
<dbReference type="RefSeq" id="WP_264513235.1">
    <property type="nucleotide sequence ID" value="NZ_JAPDDR010000004.1"/>
</dbReference>
<comment type="caution">
    <text evidence="1">The sequence shown here is derived from an EMBL/GenBank/DDBJ whole genome shotgun (WGS) entry which is preliminary data.</text>
</comment>
<keyword evidence="2" id="KW-1185">Reference proteome</keyword>
<dbReference type="EMBL" id="JAPDDR010000004">
    <property type="protein sequence ID" value="MCW1913734.1"/>
    <property type="molecule type" value="Genomic_DNA"/>
</dbReference>
<name>A0ABT3G2E2_9BACT</name>
<dbReference type="Proteomes" id="UP001165653">
    <property type="component" value="Unassembled WGS sequence"/>
</dbReference>
<evidence type="ECO:0000313" key="2">
    <source>
        <dbReference type="Proteomes" id="UP001165653"/>
    </source>
</evidence>
<evidence type="ECO:0000313" key="1">
    <source>
        <dbReference type="EMBL" id="MCW1913734.1"/>
    </source>
</evidence>